<dbReference type="EMBL" id="LLXI01004318">
    <property type="protein sequence ID" value="PKY60495.1"/>
    <property type="molecule type" value="Genomic_DNA"/>
</dbReference>
<organism evidence="1 2">
    <name type="scientific">Rhizophagus irregularis</name>
    <dbReference type="NCBI Taxonomy" id="588596"/>
    <lineage>
        <taxon>Eukaryota</taxon>
        <taxon>Fungi</taxon>
        <taxon>Fungi incertae sedis</taxon>
        <taxon>Mucoromycota</taxon>
        <taxon>Glomeromycotina</taxon>
        <taxon>Glomeromycetes</taxon>
        <taxon>Glomerales</taxon>
        <taxon>Glomeraceae</taxon>
        <taxon>Rhizophagus</taxon>
    </lineage>
</organism>
<reference evidence="1 2" key="1">
    <citation type="submission" date="2015-10" db="EMBL/GenBank/DDBJ databases">
        <title>Genome analyses suggest a sexual origin of heterokaryosis in a supposedly ancient asexual fungus.</title>
        <authorList>
            <person name="Ropars J."/>
            <person name="Sedzielewska K."/>
            <person name="Noel J."/>
            <person name="Charron P."/>
            <person name="Farinelli L."/>
            <person name="Marton T."/>
            <person name="Kruger M."/>
            <person name="Pelin A."/>
            <person name="Brachmann A."/>
            <person name="Corradi N."/>
        </authorList>
    </citation>
    <scope>NUCLEOTIDE SEQUENCE [LARGE SCALE GENOMIC DNA]</scope>
    <source>
        <strain evidence="1 2">A4</strain>
    </source>
</reference>
<dbReference type="Proteomes" id="UP000234323">
    <property type="component" value="Unassembled WGS sequence"/>
</dbReference>
<keyword evidence="2" id="KW-1185">Reference proteome</keyword>
<gene>
    <name evidence="1" type="ORF">RhiirA4_484269</name>
</gene>
<evidence type="ECO:0000313" key="2">
    <source>
        <dbReference type="Proteomes" id="UP000234323"/>
    </source>
</evidence>
<comment type="caution">
    <text evidence="1">The sequence shown here is derived from an EMBL/GenBank/DDBJ whole genome shotgun (WGS) entry which is preliminary data.</text>
</comment>
<protein>
    <submittedName>
        <fullName evidence="1">Uncharacterized protein</fullName>
    </submittedName>
</protein>
<dbReference type="VEuPathDB" id="FungiDB:RhiirA1_499763"/>
<accession>A0A2I1HNM8</accession>
<name>A0A2I1HNM8_9GLOM</name>
<proteinExistence type="predicted"/>
<evidence type="ECO:0000313" key="1">
    <source>
        <dbReference type="EMBL" id="PKY60495.1"/>
    </source>
</evidence>
<sequence>MSNMGDLVKNPNNAEDFLKFILYNSEMFLHVVTTQLSSFVENSFLKTLFDKSSQAMDKAQLLVDTFGDVYGDIGDDTESECPSDNDELFTSTSLSNVKTMYLKHFQYCQMWKLELRTGQPNSGNLI</sequence>
<dbReference type="AlphaFoldDB" id="A0A2I1HNM8"/>